<dbReference type="PANTHER" id="PTHR18444">
    <property type="entry name" value="UPF0538 FAMILY MEMBER"/>
    <property type="match status" value="1"/>
</dbReference>
<dbReference type="Gene3D" id="1.20.1280.50">
    <property type="match status" value="1"/>
</dbReference>
<gene>
    <name evidence="4" type="ORF">TRAPUB_5233</name>
</gene>
<evidence type="ECO:0000256" key="2">
    <source>
        <dbReference type="SAM" id="MobiDB-lite"/>
    </source>
</evidence>
<dbReference type="OrthoDB" id="937at2759"/>
<comment type="similarity">
    <text evidence="1">Belongs to the UPF0538 family.</text>
</comment>
<evidence type="ECO:0000256" key="1">
    <source>
        <dbReference type="ARBA" id="ARBA00007176"/>
    </source>
</evidence>
<dbReference type="Proteomes" id="UP000184267">
    <property type="component" value="Unassembled WGS sequence"/>
</dbReference>
<reference evidence="4 5" key="1">
    <citation type="submission" date="2016-10" db="EMBL/GenBank/DDBJ databases">
        <title>Genome sequence of the basidiomycete white-rot fungus Trametes pubescens.</title>
        <authorList>
            <person name="Makela M.R."/>
            <person name="Granchi Z."/>
            <person name="Peng M."/>
            <person name="De Vries R.P."/>
            <person name="Grigoriev I."/>
            <person name="Riley R."/>
            <person name="Hilden K."/>
        </authorList>
    </citation>
    <scope>NUCLEOTIDE SEQUENCE [LARGE SCALE GENOMIC DNA]</scope>
    <source>
        <strain evidence="4 5">FBCC735</strain>
    </source>
</reference>
<sequence>MSDGISDTPLNLALPKTDATLTIRVIKSFEYRTEKSLVLHHVNLETTTVGQLKDTVRQAIQTQGGWKPYRNATFDTIKLYTKAHGAKTTNLIINLDHDEWIFEDDSQTLADLGLENESEVSFFNRLAYEEFKKHPDNFELCPAVEGPPNDTESSLIPDVMYTSMRAEDVRDTVCKQVKVELAALHNLYEEVAQLQSQHNRVAPISSLPVEMLNMIFSYADDDLLNITHVCRHWRAIALHTPALWTSLVYKHPDAVKAFLQRSKGLSLDVCLKFGKQEPDVGILHAVGIDELPRMRSMHMSLPPSWAERFAGKVLATITPQLEELSIKEYPYPKGEKPSRDPRIDPYIPPPVRPWGPPLRSLRLKSVSLPFLPASPTALTNIELRNTVSEAELLLDLLEQTPLLQNLTFRGELKTSWNVWPAEIEREPVSLPHLEILDITGYFSGGTTKRFLSSLVLPEQTDIVIQSLMRWAWEFMTEIIPTYDPDAPLFPSLRGIKRLHLTWETNFMCFDAYRTDDHSLPPALEVTLNGAWRLEKDGYLVKWPIDASELETLIIQGCYKPEDGCRKDYIIKREMWAGMLAAAPALKRLQVTAVDPKTLHSFAQELAQPLCAQLEQLCLSNVHPEESFWDAVKEVVIARSPAAGGQLTKLRLHNVESATSWSASGSSSMAAAGVEVIVTLVPPPREDEDEEDKWPVSSGDEES</sequence>
<dbReference type="PANTHER" id="PTHR18444:SF9">
    <property type="entry name" value="UPF0538 PROTEIN C2ORF76"/>
    <property type="match status" value="1"/>
</dbReference>
<dbReference type="Pfam" id="PF12937">
    <property type="entry name" value="F-box-like"/>
    <property type="match status" value="1"/>
</dbReference>
<evidence type="ECO:0000259" key="3">
    <source>
        <dbReference type="Pfam" id="PF12937"/>
    </source>
</evidence>
<feature type="region of interest" description="Disordered" evidence="2">
    <location>
        <begin position="679"/>
        <end position="702"/>
    </location>
</feature>
<dbReference type="EMBL" id="MNAD01001560">
    <property type="protein sequence ID" value="OJT04081.1"/>
    <property type="molecule type" value="Genomic_DNA"/>
</dbReference>
<keyword evidence="5" id="KW-1185">Reference proteome</keyword>
<evidence type="ECO:0000313" key="4">
    <source>
        <dbReference type="EMBL" id="OJT04081.1"/>
    </source>
</evidence>
<name>A0A1M2V8Y4_TRAPU</name>
<feature type="domain" description="F-box" evidence="3">
    <location>
        <begin position="204"/>
        <end position="248"/>
    </location>
</feature>
<dbReference type="InterPro" id="IPR036047">
    <property type="entry name" value="F-box-like_dom_sf"/>
</dbReference>
<dbReference type="SUPFAM" id="SSF81383">
    <property type="entry name" value="F-box domain"/>
    <property type="match status" value="1"/>
</dbReference>
<dbReference type="AlphaFoldDB" id="A0A1M2V8Y4"/>
<protein>
    <submittedName>
        <fullName evidence="4">UPF0538 protein C2C4.04c</fullName>
    </submittedName>
</protein>
<dbReference type="InterPro" id="IPR018794">
    <property type="entry name" value="UPF0538"/>
</dbReference>
<evidence type="ECO:0000313" key="5">
    <source>
        <dbReference type="Proteomes" id="UP000184267"/>
    </source>
</evidence>
<proteinExistence type="inferred from homology"/>
<dbReference type="Pfam" id="PF10209">
    <property type="entry name" value="DUF2340"/>
    <property type="match status" value="1"/>
</dbReference>
<dbReference type="InterPro" id="IPR001810">
    <property type="entry name" value="F-box_dom"/>
</dbReference>
<organism evidence="4 5">
    <name type="scientific">Trametes pubescens</name>
    <name type="common">White-rot fungus</name>
    <dbReference type="NCBI Taxonomy" id="154538"/>
    <lineage>
        <taxon>Eukaryota</taxon>
        <taxon>Fungi</taxon>
        <taxon>Dikarya</taxon>
        <taxon>Basidiomycota</taxon>
        <taxon>Agaricomycotina</taxon>
        <taxon>Agaricomycetes</taxon>
        <taxon>Polyporales</taxon>
        <taxon>Polyporaceae</taxon>
        <taxon>Trametes</taxon>
    </lineage>
</organism>
<comment type="caution">
    <text evidence="4">The sequence shown here is derived from an EMBL/GenBank/DDBJ whole genome shotgun (WGS) entry which is preliminary data.</text>
</comment>
<accession>A0A1M2V8Y4</accession>